<dbReference type="RefSeq" id="WP_105037262.1">
    <property type="nucleotide sequence ID" value="NZ_PPSL01000001.1"/>
</dbReference>
<keyword evidence="2" id="KW-0201">Cytochrome c-type biogenesis</keyword>
<dbReference type="InterPro" id="IPR036249">
    <property type="entry name" value="Thioredoxin-like_sf"/>
</dbReference>
<dbReference type="SUPFAM" id="SSF52833">
    <property type="entry name" value="Thioredoxin-like"/>
    <property type="match status" value="1"/>
</dbReference>
<dbReference type="CDD" id="cd02966">
    <property type="entry name" value="TlpA_like_family"/>
    <property type="match status" value="1"/>
</dbReference>
<proteinExistence type="predicted"/>
<keyword evidence="4" id="KW-0676">Redox-active center</keyword>
<evidence type="ECO:0000259" key="6">
    <source>
        <dbReference type="PROSITE" id="PS51352"/>
    </source>
</evidence>
<keyword evidence="5" id="KW-0732">Signal</keyword>
<feature type="domain" description="Thioredoxin" evidence="6">
    <location>
        <begin position="28"/>
        <end position="175"/>
    </location>
</feature>
<feature type="chain" id="PRO_5015553484" evidence="5">
    <location>
        <begin position="21"/>
        <end position="175"/>
    </location>
</feature>
<dbReference type="EMBL" id="PPSL01000001">
    <property type="protein sequence ID" value="PQJ12378.1"/>
    <property type="molecule type" value="Genomic_DNA"/>
</dbReference>
<dbReference type="Gene3D" id="3.40.30.10">
    <property type="entry name" value="Glutaredoxin"/>
    <property type="match status" value="1"/>
</dbReference>
<dbReference type="PANTHER" id="PTHR42852:SF6">
    <property type="entry name" value="THIOL:DISULFIDE INTERCHANGE PROTEIN DSBE"/>
    <property type="match status" value="1"/>
</dbReference>
<evidence type="ECO:0000256" key="3">
    <source>
        <dbReference type="ARBA" id="ARBA00023157"/>
    </source>
</evidence>
<comment type="caution">
    <text evidence="7">The sequence shown here is derived from an EMBL/GenBank/DDBJ whole genome shotgun (WGS) entry which is preliminary data.</text>
</comment>
<keyword evidence="3" id="KW-1015">Disulfide bond</keyword>
<dbReference type="PROSITE" id="PS51352">
    <property type="entry name" value="THIOREDOXIN_2"/>
    <property type="match status" value="1"/>
</dbReference>
<evidence type="ECO:0000313" key="7">
    <source>
        <dbReference type="EMBL" id="PQJ12378.1"/>
    </source>
</evidence>
<sequence>MRKTLALVALIMGLFFTANAQSNENTTITIGQKAPDLAFPNPDGKTLKLSEINKGTYVLLDFWASWCGPCRAANPGLVKMYNEYSAKKFKGAKNGFTVVSVSLDKSKDNWVAAIKKDGLIWPNHMSDLQQWNSAATPLYGLGFIPQCFLLGPDGKIIGKYMRAEEARADIQKFVQ</sequence>
<keyword evidence="8" id="KW-1185">Reference proteome</keyword>
<comment type="subcellular location">
    <subcellularLocation>
        <location evidence="1">Cell envelope</location>
    </subcellularLocation>
</comment>
<dbReference type="GO" id="GO:0030313">
    <property type="term" value="C:cell envelope"/>
    <property type="evidence" value="ECO:0007669"/>
    <property type="project" value="UniProtKB-SubCell"/>
</dbReference>
<name>A0A2S7T0B9_9BACT</name>
<evidence type="ECO:0000256" key="5">
    <source>
        <dbReference type="SAM" id="SignalP"/>
    </source>
</evidence>
<dbReference type="InterPro" id="IPR050553">
    <property type="entry name" value="Thioredoxin_ResA/DsbE_sf"/>
</dbReference>
<accession>A0A2S7T0B9</accession>
<dbReference type="OrthoDB" id="9815205at2"/>
<dbReference type="Pfam" id="PF00578">
    <property type="entry name" value="AhpC-TSA"/>
    <property type="match status" value="1"/>
</dbReference>
<evidence type="ECO:0000313" key="8">
    <source>
        <dbReference type="Proteomes" id="UP000239872"/>
    </source>
</evidence>
<dbReference type="GO" id="GO:0017004">
    <property type="term" value="P:cytochrome complex assembly"/>
    <property type="evidence" value="ECO:0007669"/>
    <property type="project" value="UniProtKB-KW"/>
</dbReference>
<protein>
    <submittedName>
        <fullName evidence="7">TlpA family protein disulfide reductase</fullName>
    </submittedName>
</protein>
<evidence type="ECO:0000256" key="1">
    <source>
        <dbReference type="ARBA" id="ARBA00004196"/>
    </source>
</evidence>
<dbReference type="InterPro" id="IPR013766">
    <property type="entry name" value="Thioredoxin_domain"/>
</dbReference>
<dbReference type="Proteomes" id="UP000239872">
    <property type="component" value="Unassembled WGS sequence"/>
</dbReference>
<organism evidence="7 8">
    <name type="scientific">Flavipsychrobacter stenotrophus</name>
    <dbReference type="NCBI Taxonomy" id="2077091"/>
    <lineage>
        <taxon>Bacteria</taxon>
        <taxon>Pseudomonadati</taxon>
        <taxon>Bacteroidota</taxon>
        <taxon>Chitinophagia</taxon>
        <taxon>Chitinophagales</taxon>
        <taxon>Chitinophagaceae</taxon>
        <taxon>Flavipsychrobacter</taxon>
    </lineage>
</organism>
<evidence type="ECO:0000256" key="2">
    <source>
        <dbReference type="ARBA" id="ARBA00022748"/>
    </source>
</evidence>
<dbReference type="AlphaFoldDB" id="A0A2S7T0B9"/>
<reference evidence="7 8" key="1">
    <citation type="submission" date="2018-01" db="EMBL/GenBank/DDBJ databases">
        <title>A novel member of the phylum Bacteroidetes isolated from glacier ice.</title>
        <authorList>
            <person name="Liu Q."/>
            <person name="Xin Y.-H."/>
        </authorList>
    </citation>
    <scope>NUCLEOTIDE SEQUENCE [LARGE SCALE GENOMIC DNA]</scope>
    <source>
        <strain evidence="7 8">RB1R16</strain>
    </source>
</reference>
<dbReference type="PANTHER" id="PTHR42852">
    <property type="entry name" value="THIOL:DISULFIDE INTERCHANGE PROTEIN DSBE"/>
    <property type="match status" value="1"/>
</dbReference>
<gene>
    <name evidence="7" type="ORF">CJD36_001090</name>
</gene>
<evidence type="ECO:0000256" key="4">
    <source>
        <dbReference type="ARBA" id="ARBA00023284"/>
    </source>
</evidence>
<feature type="signal peptide" evidence="5">
    <location>
        <begin position="1"/>
        <end position="20"/>
    </location>
</feature>
<dbReference type="InterPro" id="IPR000866">
    <property type="entry name" value="AhpC/TSA"/>
</dbReference>